<reference evidence="11" key="1">
    <citation type="submission" date="2011-12" db="EMBL/GenBank/DDBJ databases">
        <title>Nucleotide Diversity and Divergence in the Loblolly Pine Gene Space.</title>
        <authorList>
            <person name="Neale D.B."/>
            <person name="Wegrzyn J.L."/>
            <person name="Lee J.M."/>
            <person name="Eckert A.J."/>
            <person name="Liechty J.D."/>
            <person name="Stevens K.A."/>
            <person name="Langley C.H."/>
        </authorList>
    </citation>
    <scope>NUCLEOTIDE SEQUENCE</scope>
    <source>
        <strain evidence="11">7725</strain>
        <tissue evidence="11">Megagametophyte</tissue>
    </source>
</reference>
<dbReference type="EMBL" id="JQ262059">
    <property type="protein sequence ID" value="AEW07952.1"/>
    <property type="molecule type" value="Genomic_DNA"/>
</dbReference>
<evidence type="ECO:0000256" key="3">
    <source>
        <dbReference type="ARBA" id="ARBA00007282"/>
    </source>
</evidence>
<evidence type="ECO:0000256" key="4">
    <source>
        <dbReference type="ARBA" id="ARBA00022679"/>
    </source>
</evidence>
<feature type="transmembrane region" description="Helical" evidence="9">
    <location>
        <begin position="9"/>
        <end position="33"/>
    </location>
</feature>
<evidence type="ECO:0000256" key="5">
    <source>
        <dbReference type="ARBA" id="ARBA00022692"/>
    </source>
</evidence>
<name>H9MA06_PINRA</name>
<dbReference type="PANTHER" id="PTHR31595">
    <property type="entry name" value="LONG-CHAIN-ALCOHOL O-FATTY-ACYLTRANSFERASE 3-RELATED"/>
    <property type="match status" value="1"/>
</dbReference>
<sequence length="122" mass="13700">KEVGGKSPLWARAVAVLSVFVVSGLMHELIFYYATETKASWEVTAFFILHGLCLTIEVGLRRKVSPYVKVPNFIAIPVTLTFIYITALWLFFPPVTRFGTDLKAIAEYGTVLQLLFSTNHEC</sequence>
<evidence type="ECO:0000256" key="1">
    <source>
        <dbReference type="ARBA" id="ARBA00004141"/>
    </source>
</evidence>
<keyword evidence="6 9" id="KW-1133">Transmembrane helix</keyword>
<dbReference type="Pfam" id="PF13813">
    <property type="entry name" value="MBOAT_2"/>
    <property type="match status" value="1"/>
</dbReference>
<evidence type="ECO:0000256" key="8">
    <source>
        <dbReference type="ARBA" id="ARBA00023315"/>
    </source>
</evidence>
<protein>
    <recommendedName>
        <fullName evidence="10">Wax synthase domain-containing protein</fullName>
    </recommendedName>
</protein>
<gene>
    <name evidence="11" type="ORF">0_15142_01</name>
</gene>
<dbReference type="GO" id="GO:0008374">
    <property type="term" value="F:O-acyltransferase activity"/>
    <property type="evidence" value="ECO:0007669"/>
    <property type="project" value="InterPro"/>
</dbReference>
<accession>H9MA06</accession>
<keyword evidence="5 9" id="KW-0812">Transmembrane</keyword>
<comment type="similarity">
    <text evidence="3">Belongs to the wax synthase family.</text>
</comment>
<feature type="transmembrane region" description="Helical" evidence="9">
    <location>
        <begin position="39"/>
        <end position="60"/>
    </location>
</feature>
<comment type="pathway">
    <text evidence="2">Secondary metabolite biosynthesis.</text>
</comment>
<dbReference type="GO" id="GO:0016020">
    <property type="term" value="C:membrane"/>
    <property type="evidence" value="ECO:0007669"/>
    <property type="project" value="UniProtKB-SubCell"/>
</dbReference>
<evidence type="ECO:0000256" key="2">
    <source>
        <dbReference type="ARBA" id="ARBA00005179"/>
    </source>
</evidence>
<dbReference type="InterPro" id="IPR044851">
    <property type="entry name" value="Wax_synthase"/>
</dbReference>
<organism evidence="11">
    <name type="scientific">Pinus radiata</name>
    <name type="common">Monterey pine</name>
    <name type="synonym">Pinus insignis</name>
    <dbReference type="NCBI Taxonomy" id="3347"/>
    <lineage>
        <taxon>Eukaryota</taxon>
        <taxon>Viridiplantae</taxon>
        <taxon>Streptophyta</taxon>
        <taxon>Embryophyta</taxon>
        <taxon>Tracheophyta</taxon>
        <taxon>Spermatophyta</taxon>
        <taxon>Pinopsida</taxon>
        <taxon>Pinidae</taxon>
        <taxon>Conifers I</taxon>
        <taxon>Pinales</taxon>
        <taxon>Pinaceae</taxon>
        <taxon>Pinus</taxon>
        <taxon>Pinus subgen. Pinus</taxon>
    </lineage>
</organism>
<dbReference type="PANTHER" id="PTHR31595:SF57">
    <property type="entry name" value="OS04G0481900 PROTEIN"/>
    <property type="match status" value="1"/>
</dbReference>
<comment type="subcellular location">
    <subcellularLocation>
        <location evidence="1">Membrane</location>
        <topology evidence="1">Multi-pass membrane protein</topology>
    </subcellularLocation>
</comment>
<feature type="non-terminal residue" evidence="11">
    <location>
        <position position="1"/>
    </location>
</feature>
<dbReference type="AlphaFoldDB" id="H9MA06"/>
<evidence type="ECO:0000256" key="7">
    <source>
        <dbReference type="ARBA" id="ARBA00023136"/>
    </source>
</evidence>
<keyword evidence="7 9" id="KW-0472">Membrane</keyword>
<dbReference type="InterPro" id="IPR032805">
    <property type="entry name" value="Wax_synthase_dom"/>
</dbReference>
<keyword evidence="4" id="KW-0808">Transferase</keyword>
<feature type="domain" description="Wax synthase" evidence="10">
    <location>
        <begin position="7"/>
        <end position="48"/>
    </location>
</feature>
<evidence type="ECO:0000256" key="6">
    <source>
        <dbReference type="ARBA" id="ARBA00022989"/>
    </source>
</evidence>
<dbReference type="GO" id="GO:0006629">
    <property type="term" value="P:lipid metabolic process"/>
    <property type="evidence" value="ECO:0007669"/>
    <property type="project" value="InterPro"/>
</dbReference>
<proteinExistence type="inferred from homology"/>
<evidence type="ECO:0000313" key="11">
    <source>
        <dbReference type="EMBL" id="AEW07952.1"/>
    </source>
</evidence>
<evidence type="ECO:0000256" key="9">
    <source>
        <dbReference type="SAM" id="Phobius"/>
    </source>
</evidence>
<feature type="transmembrane region" description="Helical" evidence="9">
    <location>
        <begin position="72"/>
        <end position="92"/>
    </location>
</feature>
<evidence type="ECO:0000259" key="10">
    <source>
        <dbReference type="Pfam" id="PF13813"/>
    </source>
</evidence>
<keyword evidence="8" id="KW-0012">Acyltransferase</keyword>